<feature type="transmembrane region" description="Helical" evidence="1">
    <location>
        <begin position="12"/>
        <end position="30"/>
    </location>
</feature>
<feature type="transmembrane region" description="Helical" evidence="1">
    <location>
        <begin position="50"/>
        <end position="69"/>
    </location>
</feature>
<keyword evidence="1" id="KW-0472">Membrane</keyword>
<feature type="transmembrane region" description="Helical" evidence="1">
    <location>
        <begin position="76"/>
        <end position="95"/>
    </location>
</feature>
<evidence type="ECO:0000313" key="3">
    <source>
        <dbReference type="Proteomes" id="UP001549122"/>
    </source>
</evidence>
<dbReference type="RefSeq" id="WP_354364719.1">
    <property type="nucleotide sequence ID" value="NZ_JBEPLO010000008.1"/>
</dbReference>
<gene>
    <name evidence="2" type="ORF">ABID29_000938</name>
</gene>
<evidence type="ECO:0000313" key="2">
    <source>
        <dbReference type="EMBL" id="MET3557826.1"/>
    </source>
</evidence>
<protein>
    <submittedName>
        <fullName evidence="2">Uncharacterized protein</fullName>
    </submittedName>
</protein>
<feature type="transmembrane region" description="Helical" evidence="1">
    <location>
        <begin position="115"/>
        <end position="134"/>
    </location>
</feature>
<comment type="caution">
    <text evidence="2">The sequence shown here is derived from an EMBL/GenBank/DDBJ whole genome shotgun (WGS) entry which is preliminary data.</text>
</comment>
<sequence length="137" mass="15907">MEKRLSVTKSFSRFWLTAYLLAYTFPFYHLTETIDGERIEKVQTGFEYVYHWQGLTFVATLVLLFLALLFKKKWALYISLLLHLLVLCPLLFPSTLPVSQMELIGLAFVKNLTNLAYGFWLCLVSLIAFAYAILKKP</sequence>
<name>A0ABV2FGZ3_9STRE</name>
<keyword evidence="3" id="KW-1185">Reference proteome</keyword>
<evidence type="ECO:0000256" key="1">
    <source>
        <dbReference type="SAM" id="Phobius"/>
    </source>
</evidence>
<accession>A0ABV2FGZ3</accession>
<dbReference type="EMBL" id="JBEPLO010000008">
    <property type="protein sequence ID" value="MET3557826.1"/>
    <property type="molecule type" value="Genomic_DNA"/>
</dbReference>
<dbReference type="Proteomes" id="UP001549122">
    <property type="component" value="Unassembled WGS sequence"/>
</dbReference>
<organism evidence="2 3">
    <name type="scientific">Streptococcus rupicaprae</name>
    <dbReference type="NCBI Taxonomy" id="759619"/>
    <lineage>
        <taxon>Bacteria</taxon>
        <taxon>Bacillati</taxon>
        <taxon>Bacillota</taxon>
        <taxon>Bacilli</taxon>
        <taxon>Lactobacillales</taxon>
        <taxon>Streptococcaceae</taxon>
        <taxon>Streptococcus</taxon>
    </lineage>
</organism>
<keyword evidence="1" id="KW-0812">Transmembrane</keyword>
<proteinExistence type="predicted"/>
<keyword evidence="1" id="KW-1133">Transmembrane helix</keyword>
<reference evidence="2 3" key="1">
    <citation type="submission" date="2024-06" db="EMBL/GenBank/DDBJ databases">
        <title>Genomic Encyclopedia of Type Strains, Phase IV (KMG-IV): sequencing the most valuable type-strain genomes for metagenomic binning, comparative biology and taxonomic classification.</title>
        <authorList>
            <person name="Goeker M."/>
        </authorList>
    </citation>
    <scope>NUCLEOTIDE SEQUENCE [LARGE SCALE GENOMIC DNA]</scope>
    <source>
        <strain evidence="2 3">DSM 28303</strain>
    </source>
</reference>